<dbReference type="Pfam" id="PF00226">
    <property type="entry name" value="DnaJ"/>
    <property type="match status" value="1"/>
</dbReference>
<sequence length="254" mass="26810">MNDVQRAFDLLQLKPGASPAEVKRAFRDQVAAWHPDRFSADPIMQRRAEERLRLVIEAHRSIVSYHEMRASGEMAAGHRVQGDDRGLSSPAGSFFRSVPNCVFCVVVLGCALLGLLRHGMTIHAWIYGVEMALIPALFSLAYNLAGRGNLVVRNLYLGFCLCALAVVVVDGAMIGVERSAPAGEGEVFSPRGNDGGAVGGGWPLPRGGGRDLIGEGLAPASHEPPSPRAPALPLAPMAPAAPHAPAAPLAPLAH</sequence>
<evidence type="ECO:0000256" key="1">
    <source>
        <dbReference type="SAM" id="MobiDB-lite"/>
    </source>
</evidence>
<keyword evidence="5" id="KW-1185">Reference proteome</keyword>
<dbReference type="InterPro" id="IPR001623">
    <property type="entry name" value="DnaJ_domain"/>
</dbReference>
<evidence type="ECO:0000259" key="3">
    <source>
        <dbReference type="PROSITE" id="PS50076"/>
    </source>
</evidence>
<dbReference type="InterPro" id="IPR036869">
    <property type="entry name" value="J_dom_sf"/>
</dbReference>
<dbReference type="AlphaFoldDB" id="Q39ZG3"/>
<name>Q39ZG3_GEOMG</name>
<gene>
    <name evidence="4" type="ordered locus">Gmet_0112</name>
</gene>
<dbReference type="SUPFAM" id="SSF46565">
    <property type="entry name" value="Chaperone J-domain"/>
    <property type="match status" value="1"/>
</dbReference>
<dbReference type="PROSITE" id="PS50076">
    <property type="entry name" value="DNAJ_2"/>
    <property type="match status" value="1"/>
</dbReference>
<evidence type="ECO:0000313" key="4">
    <source>
        <dbReference type="EMBL" id="ABB30361.1"/>
    </source>
</evidence>
<dbReference type="Gene3D" id="1.10.287.110">
    <property type="entry name" value="DnaJ domain"/>
    <property type="match status" value="1"/>
</dbReference>
<dbReference type="HOGENOM" id="CLU_1105897_0_0_7"/>
<keyword evidence="2" id="KW-0812">Transmembrane</keyword>
<dbReference type="CDD" id="cd06257">
    <property type="entry name" value="DnaJ"/>
    <property type="match status" value="1"/>
</dbReference>
<feature type="transmembrane region" description="Helical" evidence="2">
    <location>
        <begin position="122"/>
        <end position="143"/>
    </location>
</feature>
<dbReference type="eggNOG" id="COG2214">
    <property type="taxonomic scope" value="Bacteria"/>
</dbReference>
<feature type="domain" description="J" evidence="3">
    <location>
        <begin position="6"/>
        <end position="86"/>
    </location>
</feature>
<dbReference type="STRING" id="269799.Gmet_0112"/>
<dbReference type="EMBL" id="CP000148">
    <property type="protein sequence ID" value="ABB30361.1"/>
    <property type="molecule type" value="Genomic_DNA"/>
</dbReference>
<keyword evidence="2" id="KW-1133">Transmembrane helix</keyword>
<dbReference type="SMART" id="SM00271">
    <property type="entry name" value="DnaJ"/>
    <property type="match status" value="1"/>
</dbReference>
<dbReference type="Proteomes" id="UP000007073">
    <property type="component" value="Chromosome"/>
</dbReference>
<evidence type="ECO:0000313" key="5">
    <source>
        <dbReference type="Proteomes" id="UP000007073"/>
    </source>
</evidence>
<protein>
    <submittedName>
        <fullName evidence="4">DnaJ domain protein</fullName>
    </submittedName>
</protein>
<feature type="transmembrane region" description="Helical" evidence="2">
    <location>
        <begin position="155"/>
        <end position="176"/>
    </location>
</feature>
<dbReference type="KEGG" id="gme:Gmet_0112"/>
<accession>Q39ZG3</accession>
<organism evidence="4 5">
    <name type="scientific">Geobacter metallireducens (strain ATCC 53774 / DSM 7210 / GS-15)</name>
    <dbReference type="NCBI Taxonomy" id="269799"/>
    <lineage>
        <taxon>Bacteria</taxon>
        <taxon>Pseudomonadati</taxon>
        <taxon>Thermodesulfobacteriota</taxon>
        <taxon>Desulfuromonadia</taxon>
        <taxon>Geobacterales</taxon>
        <taxon>Geobacteraceae</taxon>
        <taxon>Geobacter</taxon>
    </lineage>
</organism>
<feature type="region of interest" description="Disordered" evidence="1">
    <location>
        <begin position="213"/>
        <end position="237"/>
    </location>
</feature>
<reference evidence="4 5" key="2">
    <citation type="journal article" date="2009" name="BMC Microbiol.">
        <title>The genome sequence of Geobacter metallireducens: features of metabolism, physiology and regulation common and dissimilar to Geobacter sulfurreducens.</title>
        <authorList>
            <person name="Aklujkar M."/>
            <person name="Krushkal J."/>
            <person name="DiBartolo G."/>
            <person name="Lapidus A."/>
            <person name="Land M.L."/>
            <person name="Lovley D.R."/>
        </authorList>
    </citation>
    <scope>NUCLEOTIDE SEQUENCE [LARGE SCALE GENOMIC DNA]</scope>
    <source>
        <strain evidence="5">ATCC 53774 / DSM 7210 / GS-15</strain>
    </source>
</reference>
<keyword evidence="2" id="KW-0472">Membrane</keyword>
<feature type="transmembrane region" description="Helical" evidence="2">
    <location>
        <begin position="94"/>
        <end position="116"/>
    </location>
</feature>
<proteinExistence type="predicted"/>
<reference evidence="4 5" key="1">
    <citation type="submission" date="2005-10" db="EMBL/GenBank/DDBJ databases">
        <title>Complete sequence of Geobacter metallireducens GS-15.</title>
        <authorList>
            <consortium name="US DOE Joint Genome Institute"/>
            <person name="Copeland A."/>
            <person name="Lucas S."/>
            <person name="Lapidus A."/>
            <person name="Barry K."/>
            <person name="Detter J.C."/>
            <person name="Glavina T."/>
            <person name="Hammon N."/>
            <person name="Israni S."/>
            <person name="Pitluck S."/>
            <person name="Di Bartolo G."/>
            <person name="Chain P."/>
            <person name="Schmutz J."/>
            <person name="Larimer F."/>
            <person name="Land M."/>
            <person name="Kyrpides N."/>
            <person name="Ivanova N."/>
            <person name="Richardson P."/>
        </authorList>
    </citation>
    <scope>NUCLEOTIDE SEQUENCE [LARGE SCALE GENOMIC DNA]</scope>
    <source>
        <strain evidence="5">ATCC 53774 / DSM 7210 / GS-15</strain>
    </source>
</reference>
<evidence type="ECO:0000256" key="2">
    <source>
        <dbReference type="SAM" id="Phobius"/>
    </source>
</evidence>
<dbReference type="RefSeq" id="WP_004514117.1">
    <property type="nucleotide sequence ID" value="NC_007517.1"/>
</dbReference>